<evidence type="ECO:0000256" key="3">
    <source>
        <dbReference type="ARBA" id="ARBA00022630"/>
    </source>
</evidence>
<dbReference type="InterPro" id="IPR007867">
    <property type="entry name" value="GMC_OxRtase_C"/>
</dbReference>
<comment type="caution">
    <text evidence="8">The sequence shown here is derived from an EMBL/GenBank/DDBJ whole genome shotgun (WGS) entry which is preliminary data.</text>
</comment>
<feature type="domain" description="Glucose-methanol-choline oxidoreductase N-terminal" evidence="7">
    <location>
        <begin position="120"/>
        <end position="143"/>
    </location>
</feature>
<evidence type="ECO:0000313" key="8">
    <source>
        <dbReference type="EMBL" id="RUS73884.1"/>
    </source>
</evidence>
<keyword evidence="9" id="KW-1185">Reference proteome</keyword>
<evidence type="ECO:0000256" key="5">
    <source>
        <dbReference type="PIRSR" id="PIRSR000137-2"/>
    </source>
</evidence>
<gene>
    <name evidence="8" type="ORF">EGW08_018354</name>
</gene>
<evidence type="ECO:0000256" key="2">
    <source>
        <dbReference type="ARBA" id="ARBA00010790"/>
    </source>
</evidence>
<dbReference type="Gene3D" id="3.50.50.60">
    <property type="entry name" value="FAD/NAD(P)-binding domain"/>
    <property type="match status" value="2"/>
</dbReference>
<dbReference type="SUPFAM" id="SSF54373">
    <property type="entry name" value="FAD-linked reductases, C-terminal domain"/>
    <property type="match status" value="1"/>
</dbReference>
<reference evidence="8 9" key="1">
    <citation type="submission" date="2019-01" db="EMBL/GenBank/DDBJ databases">
        <title>A draft genome assembly of the solar-powered sea slug Elysia chlorotica.</title>
        <authorList>
            <person name="Cai H."/>
            <person name="Li Q."/>
            <person name="Fang X."/>
            <person name="Li J."/>
            <person name="Curtis N.E."/>
            <person name="Altenburger A."/>
            <person name="Shibata T."/>
            <person name="Feng M."/>
            <person name="Maeda T."/>
            <person name="Schwartz J.A."/>
            <person name="Shigenobu S."/>
            <person name="Lundholm N."/>
            <person name="Nishiyama T."/>
            <person name="Yang H."/>
            <person name="Hasebe M."/>
            <person name="Li S."/>
            <person name="Pierce S.K."/>
            <person name="Wang J."/>
        </authorList>
    </citation>
    <scope>NUCLEOTIDE SEQUENCE [LARGE SCALE GENOMIC DNA]</scope>
    <source>
        <strain evidence="8">EC2010</strain>
        <tissue evidence="8">Whole organism of an adult</tissue>
    </source>
</reference>
<name>A0A3S0ZFT6_ELYCH</name>
<evidence type="ECO:0000259" key="7">
    <source>
        <dbReference type="PROSITE" id="PS00623"/>
    </source>
</evidence>
<dbReference type="InterPro" id="IPR036188">
    <property type="entry name" value="FAD/NAD-bd_sf"/>
</dbReference>
<dbReference type="InterPro" id="IPR000172">
    <property type="entry name" value="GMC_OxRdtase_N"/>
</dbReference>
<dbReference type="GO" id="GO:0016614">
    <property type="term" value="F:oxidoreductase activity, acting on CH-OH group of donors"/>
    <property type="evidence" value="ECO:0007669"/>
    <property type="project" value="InterPro"/>
</dbReference>
<keyword evidence="4 5" id="KW-0274">FAD</keyword>
<dbReference type="AlphaFoldDB" id="A0A3S0ZFT6"/>
<dbReference type="SUPFAM" id="SSF51905">
    <property type="entry name" value="FAD/NAD(P)-binding domain"/>
    <property type="match status" value="1"/>
</dbReference>
<evidence type="ECO:0000256" key="1">
    <source>
        <dbReference type="ARBA" id="ARBA00001974"/>
    </source>
</evidence>
<dbReference type="PIRSF" id="PIRSF000137">
    <property type="entry name" value="Alcohol_oxidase"/>
    <property type="match status" value="1"/>
</dbReference>
<organism evidence="8 9">
    <name type="scientific">Elysia chlorotica</name>
    <name type="common">Eastern emerald elysia</name>
    <name type="synonym">Sea slug</name>
    <dbReference type="NCBI Taxonomy" id="188477"/>
    <lineage>
        <taxon>Eukaryota</taxon>
        <taxon>Metazoa</taxon>
        <taxon>Spiralia</taxon>
        <taxon>Lophotrochozoa</taxon>
        <taxon>Mollusca</taxon>
        <taxon>Gastropoda</taxon>
        <taxon>Heterobranchia</taxon>
        <taxon>Euthyneura</taxon>
        <taxon>Panpulmonata</taxon>
        <taxon>Sacoglossa</taxon>
        <taxon>Placobranchoidea</taxon>
        <taxon>Plakobranchidae</taxon>
        <taxon>Elysia</taxon>
    </lineage>
</organism>
<comment type="similarity">
    <text evidence="2 6">Belongs to the GMC oxidoreductase family.</text>
</comment>
<dbReference type="OrthoDB" id="269227at2759"/>
<evidence type="ECO:0000256" key="6">
    <source>
        <dbReference type="RuleBase" id="RU003968"/>
    </source>
</evidence>
<protein>
    <recommendedName>
        <fullName evidence="7">Glucose-methanol-choline oxidoreductase N-terminal domain-containing protein</fullName>
    </recommendedName>
</protein>
<dbReference type="PANTHER" id="PTHR11552:SF147">
    <property type="entry name" value="CHOLINE DEHYDROGENASE, MITOCHONDRIAL"/>
    <property type="match status" value="1"/>
</dbReference>
<proteinExistence type="inferred from homology"/>
<evidence type="ECO:0000256" key="4">
    <source>
        <dbReference type="ARBA" id="ARBA00022827"/>
    </source>
</evidence>
<sequence>MWGNIGNTVALIAAFALYQSYYVYRRPEYKTVHSVRDRYDYIVVGGGSAGSVLAARLSENSSVSVLLLEAGPDDLGHEDLDTPTRVGNLWYGEFDWMFFSTPQEQSSLSLREKRSYLPRGRVLGGSSQINWMQWARGNRRDFDKWAELGCEGWSFKDVLPFFLKSEDTVPDHLAKDAKFRAKGGPMKITELKGFELAQPFIDAVTSLGYQERDYNGEFQEGLGRAESVQFTRDGSSSGPESHTVRVGREVILAAGVFGSPQLLMLSGVGPREHLEQMKIPVHADLPVGENLQDHLILLLPVNTNVSVGQPPISLLHQLEYKFFGTGPMSSPTGVDAMAFLKTSPKLDLPDVQLSLYEGRSGPQFTVYMPGYNADVLQTRHTLGSGPGFMILPTTMQLRSRGTVRLGSRDPQAPPIIDPRFLSEASDVDAVVSSVRFVQAILATEPMKKLGAELHRTQLPGCNDYEYDTDDYWRCYARHLAATAHHAAGTCKMGPVDDPSTVVDSRLRVKGIQGLRVADASIMPELVSANTNAPTIMIGEKAAHIIQQDNGLL</sequence>
<comment type="cofactor">
    <cofactor evidence="1 5">
        <name>FAD</name>
        <dbReference type="ChEBI" id="CHEBI:57692"/>
    </cofactor>
</comment>
<keyword evidence="3 6" id="KW-0285">Flavoprotein</keyword>
<dbReference type="EMBL" id="RQTK01000890">
    <property type="protein sequence ID" value="RUS73884.1"/>
    <property type="molecule type" value="Genomic_DNA"/>
</dbReference>
<dbReference type="Pfam" id="PF05199">
    <property type="entry name" value="GMC_oxred_C"/>
    <property type="match status" value="1"/>
</dbReference>
<dbReference type="STRING" id="188477.A0A3S0ZFT6"/>
<evidence type="ECO:0000313" key="9">
    <source>
        <dbReference type="Proteomes" id="UP000271974"/>
    </source>
</evidence>
<dbReference type="GO" id="GO:0050660">
    <property type="term" value="F:flavin adenine dinucleotide binding"/>
    <property type="evidence" value="ECO:0007669"/>
    <property type="project" value="InterPro"/>
</dbReference>
<dbReference type="PANTHER" id="PTHR11552">
    <property type="entry name" value="GLUCOSE-METHANOL-CHOLINE GMC OXIDOREDUCTASE"/>
    <property type="match status" value="1"/>
</dbReference>
<feature type="binding site" evidence="5">
    <location>
        <position position="122"/>
    </location>
    <ligand>
        <name>FAD</name>
        <dbReference type="ChEBI" id="CHEBI:57692"/>
    </ligand>
</feature>
<dbReference type="Pfam" id="PF00732">
    <property type="entry name" value="GMC_oxred_N"/>
    <property type="match status" value="1"/>
</dbReference>
<dbReference type="Gene3D" id="3.30.560.10">
    <property type="entry name" value="Glucose Oxidase, domain 3"/>
    <property type="match status" value="1"/>
</dbReference>
<accession>A0A3S0ZFT6</accession>
<dbReference type="Proteomes" id="UP000271974">
    <property type="component" value="Unassembled WGS sequence"/>
</dbReference>
<dbReference type="PROSITE" id="PS00623">
    <property type="entry name" value="GMC_OXRED_1"/>
    <property type="match status" value="1"/>
</dbReference>
<dbReference type="InterPro" id="IPR012132">
    <property type="entry name" value="GMC_OxRdtase"/>
</dbReference>